<feature type="region of interest" description="Disordered" evidence="1">
    <location>
        <begin position="151"/>
        <end position="189"/>
    </location>
</feature>
<dbReference type="InterPro" id="IPR009636">
    <property type="entry name" value="SCAF"/>
</dbReference>
<evidence type="ECO:0008006" key="4">
    <source>
        <dbReference type="Google" id="ProtNLM"/>
    </source>
</evidence>
<dbReference type="Pfam" id="PF06810">
    <property type="entry name" value="Phage_scaffold"/>
    <property type="match status" value="1"/>
</dbReference>
<dbReference type="PATRIC" id="fig|997872.3.peg.251"/>
<dbReference type="EMBL" id="AGXC01000001">
    <property type="protein sequence ID" value="EMZ42703.1"/>
    <property type="molecule type" value="Genomic_DNA"/>
</dbReference>
<gene>
    <name evidence="2" type="ORF">HMPREF1091_00261</name>
</gene>
<dbReference type="HOGENOM" id="CLU_1431883_0_0_11"/>
<comment type="caution">
    <text evidence="2">The sequence shown here is derived from an EMBL/GenBank/DDBJ whole genome shotgun (WGS) entry which is preliminary data.</text>
</comment>
<feature type="region of interest" description="Disordered" evidence="1">
    <location>
        <begin position="31"/>
        <end position="52"/>
    </location>
</feature>
<feature type="compositionally biased region" description="Basic and acidic residues" evidence="1">
    <location>
        <begin position="177"/>
        <end position="189"/>
    </location>
</feature>
<dbReference type="OrthoDB" id="2064854at2"/>
<sequence>MSLTRKMLKAMGIEDDAADEIINAHAETVSSLKKQAEEAQANSGNAQELQKEVEELKKQLEAAGTDEYKAKYEEEHKAFEDFKTGVEQAKTEREKKAAYRKLLENAGVGAKQLDAVLRATDLSSVEMEDGKFKDEDKLTEAIKSDWAAFIPATGTQGADPATPPNGGASEPDISKMSAKEYLEYKHSKN</sequence>
<dbReference type="AlphaFoldDB" id="N2BVT1"/>
<accession>N2BVT1</accession>
<proteinExistence type="predicted"/>
<dbReference type="RefSeq" id="WP_002563036.1">
    <property type="nucleotide sequence ID" value="NZ_KB822533.1"/>
</dbReference>
<dbReference type="Proteomes" id="UP000012651">
    <property type="component" value="Unassembled WGS sequence"/>
</dbReference>
<organism evidence="2 3">
    <name type="scientific">Atopobium minutum 10063974</name>
    <dbReference type="NCBI Taxonomy" id="997872"/>
    <lineage>
        <taxon>Bacteria</taxon>
        <taxon>Bacillati</taxon>
        <taxon>Actinomycetota</taxon>
        <taxon>Coriobacteriia</taxon>
        <taxon>Coriobacteriales</taxon>
        <taxon>Atopobiaceae</taxon>
        <taxon>Atopobium</taxon>
    </lineage>
</organism>
<name>N2BVT1_9ACTN</name>
<evidence type="ECO:0000313" key="2">
    <source>
        <dbReference type="EMBL" id="EMZ42703.1"/>
    </source>
</evidence>
<evidence type="ECO:0000256" key="1">
    <source>
        <dbReference type="SAM" id="MobiDB-lite"/>
    </source>
</evidence>
<reference evidence="2 3" key="1">
    <citation type="submission" date="2013-03" db="EMBL/GenBank/DDBJ databases">
        <title>The Genome Sequence of Atopobium minutum 10063974.</title>
        <authorList>
            <consortium name="The Broad Institute Genome Sequencing Platform"/>
            <person name="Earl A."/>
            <person name="Ward D."/>
            <person name="Feldgarden M."/>
            <person name="Gevers D."/>
            <person name="Lambert T."/>
            <person name="Marvaud J.-C."/>
            <person name="Courvalin P."/>
            <person name="Walker B."/>
            <person name="Young S.K."/>
            <person name="Zeng Q."/>
            <person name="Gargeya S."/>
            <person name="Fitzgerald M."/>
            <person name="Haas B."/>
            <person name="Abouelleil A."/>
            <person name="Alvarado L."/>
            <person name="Arachchi H.M."/>
            <person name="Berlin A.M."/>
            <person name="Chapman S.B."/>
            <person name="Dewar J."/>
            <person name="Goldberg J."/>
            <person name="Griggs A."/>
            <person name="Gujja S."/>
            <person name="Hansen M."/>
            <person name="Howarth C."/>
            <person name="Imamovic A."/>
            <person name="Larimer J."/>
            <person name="McCowan C."/>
            <person name="Murphy C."/>
            <person name="Neiman D."/>
            <person name="Pearson M."/>
            <person name="Priest M."/>
            <person name="Roberts A."/>
            <person name="Saif S."/>
            <person name="Shea T."/>
            <person name="Sisk P."/>
            <person name="Sykes S."/>
            <person name="Wortman J."/>
            <person name="Nusbaum C."/>
            <person name="Birren B."/>
        </authorList>
    </citation>
    <scope>NUCLEOTIDE SEQUENCE [LARGE SCALE GENOMIC DNA]</scope>
    <source>
        <strain evidence="2 3">10063974</strain>
    </source>
</reference>
<protein>
    <recommendedName>
        <fullName evidence="4">Phage minor structural protein GP20</fullName>
    </recommendedName>
</protein>
<keyword evidence="3" id="KW-1185">Reference proteome</keyword>
<evidence type="ECO:0000313" key="3">
    <source>
        <dbReference type="Proteomes" id="UP000012651"/>
    </source>
</evidence>